<dbReference type="EMBL" id="ASPP01012313">
    <property type="protein sequence ID" value="ETO20722.1"/>
    <property type="molecule type" value="Genomic_DNA"/>
</dbReference>
<dbReference type="SUPFAM" id="SSF56784">
    <property type="entry name" value="HAD-like"/>
    <property type="match status" value="1"/>
</dbReference>
<name>X6N5Y0_RETFI</name>
<gene>
    <name evidence="1" type="ORF">RFI_16497</name>
</gene>
<reference evidence="1 2" key="1">
    <citation type="journal article" date="2013" name="Curr. Biol.">
        <title>The Genome of the Foraminiferan Reticulomyxa filosa.</title>
        <authorList>
            <person name="Glockner G."/>
            <person name="Hulsmann N."/>
            <person name="Schleicher M."/>
            <person name="Noegel A.A."/>
            <person name="Eichinger L."/>
            <person name="Gallinger C."/>
            <person name="Pawlowski J."/>
            <person name="Sierra R."/>
            <person name="Euteneuer U."/>
            <person name="Pillet L."/>
            <person name="Moustafa A."/>
            <person name="Platzer M."/>
            <person name="Groth M."/>
            <person name="Szafranski K."/>
            <person name="Schliwa M."/>
        </authorList>
    </citation>
    <scope>NUCLEOTIDE SEQUENCE [LARGE SCALE GENOMIC DNA]</scope>
</reference>
<dbReference type="Proteomes" id="UP000023152">
    <property type="component" value="Unassembled WGS sequence"/>
</dbReference>
<dbReference type="OrthoDB" id="187617at2759"/>
<protein>
    <submittedName>
        <fullName evidence="1">Uncharacterized protein</fullName>
    </submittedName>
</protein>
<evidence type="ECO:0000313" key="1">
    <source>
        <dbReference type="EMBL" id="ETO20722.1"/>
    </source>
</evidence>
<comment type="caution">
    <text evidence="1">The sequence shown here is derived from an EMBL/GenBank/DDBJ whole genome shotgun (WGS) entry which is preliminary data.</text>
</comment>
<sequence>METVGFDLETVGKENVSLVVYDFDQTITCDHLYRRLDGGSTSIFTSSFSCLRGGQLDELSKMSNETLLEVFGGENRLRRLHLHFERVKSRAIIAIVSYGYTCVIRKALERAGLSEHWNNCTIVGCDSKELTRAGGQKAKIIEQLKRRYHLTSDKVKRTNSVHENKKKTKALFVDDDPINIHQANTINCSHTLGIIPRRGMTEKHMIDIEQRTGVWQDCEDNVSHSNPQVLVIPSLSPTDMTLPSSSIAMDRGQGNCTIGRFKDTNKIETCGDFSCHDGRNSKANNTTPRSRTDWSRFAVTVPKYLEKIWDASYQEHLLCSFQHSPVVLINSDTIDSDNDDIPTLKLPPEMSSLNHI</sequence>
<dbReference type="InterPro" id="IPR036412">
    <property type="entry name" value="HAD-like_sf"/>
</dbReference>
<keyword evidence="2" id="KW-1185">Reference proteome</keyword>
<accession>X6N5Y0</accession>
<proteinExistence type="predicted"/>
<dbReference type="AlphaFoldDB" id="X6N5Y0"/>
<evidence type="ECO:0000313" key="2">
    <source>
        <dbReference type="Proteomes" id="UP000023152"/>
    </source>
</evidence>
<organism evidence="1 2">
    <name type="scientific">Reticulomyxa filosa</name>
    <dbReference type="NCBI Taxonomy" id="46433"/>
    <lineage>
        <taxon>Eukaryota</taxon>
        <taxon>Sar</taxon>
        <taxon>Rhizaria</taxon>
        <taxon>Retaria</taxon>
        <taxon>Foraminifera</taxon>
        <taxon>Monothalamids</taxon>
        <taxon>Reticulomyxidae</taxon>
        <taxon>Reticulomyxa</taxon>
    </lineage>
</organism>